<dbReference type="AlphaFoldDB" id="A0A226E5T4"/>
<feature type="compositionally biased region" description="Pro residues" evidence="1">
    <location>
        <begin position="140"/>
        <end position="203"/>
    </location>
</feature>
<dbReference type="STRING" id="158441.A0A226E5T4"/>
<evidence type="ECO:0000313" key="3">
    <source>
        <dbReference type="Proteomes" id="UP000198287"/>
    </source>
</evidence>
<sequence length="458" mass="48306">MSTPPSTTASEIPVQNIPPTSALSNDSTLLPTPVTGISSLPTVTTTNPPAPPVVPPRVKRRAPLPPGGPPPAPPPPKVSTPTTLSSTPTAPSADITKGVHLGYGIYPTSPSTTLPNAPSVPVKVHPGPTPTAPSSTTPTIPSPTKPTAPPPSIPTAPPPSIPTAPPPTKPTAPPPTIPTAPPPPIPTAPPPPIPTAPPPPIPTALPSTIPTAPPPSIPPAPPHSLPNVSASLSGVSPSPPICRVVPISTKSTVEPTPTETAVASCLSLASLVLGKIPYTPLPVVEPTPTLPEPVASQLNPSKQRRQNLAGFENGNWYKIRNVGDNSVVHLNQDSKFICMEEDDDKSDFQLFRAIQQPNEDFRITAKKSTESIQVWDYLPHRGLLLQKKQSDKTDKFTQNFRSEAVQGFNSLYLIQSGPLPESQLCLKNMGIGEQIKLIEKNEESASDHFTHWYLELQE</sequence>
<feature type="compositionally biased region" description="Low complexity" evidence="1">
    <location>
        <begin position="79"/>
        <end position="93"/>
    </location>
</feature>
<proteinExistence type="predicted"/>
<accession>A0A226E5T4</accession>
<feature type="compositionally biased region" description="Polar residues" evidence="1">
    <location>
        <begin position="1"/>
        <end position="10"/>
    </location>
</feature>
<dbReference type="OMA" id="HSHYHPP"/>
<feature type="compositionally biased region" description="Pro residues" evidence="1">
    <location>
        <begin position="211"/>
        <end position="224"/>
    </location>
</feature>
<comment type="caution">
    <text evidence="2">The sequence shown here is derived from an EMBL/GenBank/DDBJ whole genome shotgun (WGS) entry which is preliminary data.</text>
</comment>
<dbReference type="EMBL" id="LNIX01000007">
    <property type="protein sequence ID" value="OXA51906.1"/>
    <property type="molecule type" value="Genomic_DNA"/>
</dbReference>
<protein>
    <submittedName>
        <fullName evidence="2">Proteoglycan 4</fullName>
    </submittedName>
</protein>
<gene>
    <name evidence="2" type="ORF">Fcan01_13083</name>
</gene>
<dbReference type="PRINTS" id="PR01217">
    <property type="entry name" value="PRICHEXTENSN"/>
</dbReference>
<feature type="region of interest" description="Disordered" evidence="1">
    <location>
        <begin position="1"/>
        <end position="225"/>
    </location>
</feature>
<feature type="compositionally biased region" description="Pro residues" evidence="1">
    <location>
        <begin position="63"/>
        <end position="78"/>
    </location>
</feature>
<keyword evidence="3" id="KW-1185">Reference proteome</keyword>
<feature type="compositionally biased region" description="Polar residues" evidence="1">
    <location>
        <begin position="17"/>
        <end position="40"/>
    </location>
</feature>
<organism evidence="2 3">
    <name type="scientific">Folsomia candida</name>
    <name type="common">Springtail</name>
    <dbReference type="NCBI Taxonomy" id="158441"/>
    <lineage>
        <taxon>Eukaryota</taxon>
        <taxon>Metazoa</taxon>
        <taxon>Ecdysozoa</taxon>
        <taxon>Arthropoda</taxon>
        <taxon>Hexapoda</taxon>
        <taxon>Collembola</taxon>
        <taxon>Entomobryomorpha</taxon>
        <taxon>Isotomoidea</taxon>
        <taxon>Isotomidae</taxon>
        <taxon>Proisotominae</taxon>
        <taxon>Folsomia</taxon>
    </lineage>
</organism>
<name>A0A226E5T4_FOLCA</name>
<reference evidence="2 3" key="1">
    <citation type="submission" date="2015-12" db="EMBL/GenBank/DDBJ databases">
        <title>The genome of Folsomia candida.</title>
        <authorList>
            <person name="Faddeeva A."/>
            <person name="Derks M.F."/>
            <person name="Anvar Y."/>
            <person name="Smit S."/>
            <person name="Van Straalen N."/>
            <person name="Roelofs D."/>
        </authorList>
    </citation>
    <scope>NUCLEOTIDE SEQUENCE [LARGE SCALE GENOMIC DNA]</scope>
    <source>
        <strain evidence="2 3">VU population</strain>
        <tissue evidence="2">Whole body</tissue>
    </source>
</reference>
<evidence type="ECO:0000313" key="2">
    <source>
        <dbReference type="EMBL" id="OXA51906.1"/>
    </source>
</evidence>
<evidence type="ECO:0000256" key="1">
    <source>
        <dbReference type="SAM" id="MobiDB-lite"/>
    </source>
</evidence>
<dbReference type="Proteomes" id="UP000198287">
    <property type="component" value="Unassembled WGS sequence"/>
</dbReference>